<name>A0A1M5H4M6_9ALTE</name>
<dbReference type="PANTHER" id="PTHR46828">
    <property type="entry name" value="ENDO-1,4-BETA-XYLANASE A-RELATED"/>
    <property type="match status" value="1"/>
</dbReference>
<feature type="active site" description="Proton donor" evidence="9">
    <location>
        <position position="208"/>
    </location>
</feature>
<dbReference type="InterPro" id="IPR001137">
    <property type="entry name" value="Glyco_hydro_11"/>
</dbReference>
<dbReference type="PROSITE" id="PS51761">
    <property type="entry name" value="GH11_3"/>
    <property type="match status" value="1"/>
</dbReference>
<evidence type="ECO:0000256" key="7">
    <source>
        <dbReference type="ARBA" id="ARBA00023295"/>
    </source>
</evidence>
<dbReference type="Gene3D" id="2.60.120.180">
    <property type="match status" value="1"/>
</dbReference>
<keyword evidence="6 9" id="KW-0119">Carbohydrate metabolism</keyword>
<evidence type="ECO:0000256" key="8">
    <source>
        <dbReference type="ARBA" id="ARBA00023326"/>
    </source>
</evidence>
<dbReference type="Gene3D" id="2.60.60.40">
    <property type="match status" value="2"/>
</dbReference>
<evidence type="ECO:0000256" key="1">
    <source>
        <dbReference type="ARBA" id="ARBA00000681"/>
    </source>
</evidence>
<keyword evidence="4 9" id="KW-0858">Xylan degradation</keyword>
<dbReference type="InterPro" id="IPR013319">
    <property type="entry name" value="GH11/12"/>
</dbReference>
<evidence type="ECO:0000256" key="4">
    <source>
        <dbReference type="ARBA" id="ARBA00022651"/>
    </source>
</evidence>
<organism evidence="13 14">
    <name type="scientific">Marisediminitalea aggregata</name>
    <dbReference type="NCBI Taxonomy" id="634436"/>
    <lineage>
        <taxon>Bacteria</taxon>
        <taxon>Pseudomonadati</taxon>
        <taxon>Pseudomonadota</taxon>
        <taxon>Gammaproteobacteria</taxon>
        <taxon>Alteromonadales</taxon>
        <taxon>Alteromonadaceae</taxon>
        <taxon>Marisediminitalea</taxon>
    </lineage>
</organism>
<dbReference type="SUPFAM" id="SSF49899">
    <property type="entry name" value="Concanavalin A-like lectins/glucanases"/>
    <property type="match status" value="1"/>
</dbReference>
<accession>A0A1M5H4M6</accession>
<evidence type="ECO:0000256" key="6">
    <source>
        <dbReference type="ARBA" id="ARBA00023277"/>
    </source>
</evidence>
<comment type="pathway">
    <text evidence="2 9">Glycan degradation; xylan degradation.</text>
</comment>
<dbReference type="EMBL" id="FQWD01000002">
    <property type="protein sequence ID" value="SHG10991.1"/>
    <property type="molecule type" value="Genomic_DNA"/>
</dbReference>
<evidence type="ECO:0000313" key="14">
    <source>
        <dbReference type="Proteomes" id="UP000184520"/>
    </source>
</evidence>
<dbReference type="STRING" id="634436.SAMN05216361_1311"/>
<dbReference type="InterPro" id="IPR013320">
    <property type="entry name" value="ConA-like_dom_sf"/>
</dbReference>
<evidence type="ECO:0000259" key="12">
    <source>
        <dbReference type="PROSITE" id="PS51761"/>
    </source>
</evidence>
<dbReference type="UniPathway" id="UPA00114"/>
<protein>
    <recommendedName>
        <fullName evidence="3 9">endo-1,4-beta-xylanase</fullName>
        <ecNumber evidence="3 9">3.2.1.8</ecNumber>
    </recommendedName>
</protein>
<evidence type="ECO:0000256" key="9">
    <source>
        <dbReference type="PROSITE-ProRule" id="PRU01097"/>
    </source>
</evidence>
<dbReference type="AlphaFoldDB" id="A0A1M5H4M6"/>
<keyword evidence="5 9" id="KW-0378">Hydrolase</keyword>
<proteinExistence type="inferred from homology"/>
<dbReference type="GO" id="GO:0045493">
    <property type="term" value="P:xylan catabolic process"/>
    <property type="evidence" value="ECO:0007669"/>
    <property type="project" value="UniProtKB-UniRule"/>
</dbReference>
<evidence type="ECO:0000256" key="2">
    <source>
        <dbReference type="ARBA" id="ARBA00004851"/>
    </source>
</evidence>
<sequence length="491" mass="51721">MGTKSKRLAMGLSLLTCSLGVTAQTLYENETGTHDGFYYSFWKDSGNANFTLQPGGRYQSQWNSGTNNWVGGKGWNPGGRKTVNYSGYYGVDSSQNSYLALYGWSQNPLVEYYIIESYGSYDPSSCAGGVDYGTFQSDGATYKIRRCQRVQQPSIEGTQTFYQYFSVRQPIKGYGNISGTITTGNHFDAWASVGLNLGTFNYMVMATEGYQSSGSSDITVSEGSANSGGGNSGGGSTGGTGSPSSTDIVVNARGVTGTEHINLLIDGNVVADWTLTTTTSSYVYSGNAAGDVQVEYDNDTSGADVILDSVYVNGETREAESMEYNTATYGNGECGGGSYSETMHCNGVIGFGGTGACFSGNCASASPGGNSGNDTITVRAQGVTGSEHINLVIDGNVVADWTLSSTMADYTYSGSASGNLQVQYDNDASGRDVVVDYVFVNGEIREAEDMEYNTANYANGQCGGGSYAETMHCNGVIGFGDTNACFSNSCN</sequence>
<dbReference type="InterPro" id="IPR033119">
    <property type="entry name" value="GH11_AS_2"/>
</dbReference>
<feature type="domain" description="GH11" evidence="12">
    <location>
        <begin position="25"/>
        <end position="221"/>
    </location>
</feature>
<evidence type="ECO:0000256" key="11">
    <source>
        <dbReference type="SAM" id="SignalP"/>
    </source>
</evidence>
<keyword evidence="14" id="KW-1185">Reference proteome</keyword>
<dbReference type="PROSITE" id="PS00777">
    <property type="entry name" value="GH11_2"/>
    <property type="match status" value="1"/>
</dbReference>
<dbReference type="InterPro" id="IPR018208">
    <property type="entry name" value="GH11_AS_1"/>
</dbReference>
<comment type="similarity">
    <text evidence="9">Belongs to the glycosyl hydrolase 11 (cellulase G) family.</text>
</comment>
<gene>
    <name evidence="13" type="ORF">SAMN05216361_1311</name>
</gene>
<feature type="region of interest" description="Disordered" evidence="10">
    <location>
        <begin position="215"/>
        <end position="247"/>
    </location>
</feature>
<feature type="active site" description="Nucleophile" evidence="9">
    <location>
        <position position="111"/>
    </location>
</feature>
<dbReference type="InterPro" id="IPR033123">
    <property type="entry name" value="GH11_dom"/>
</dbReference>
<dbReference type="Pfam" id="PF16841">
    <property type="entry name" value="CBM60"/>
    <property type="match status" value="1"/>
</dbReference>
<dbReference type="PROSITE" id="PS00776">
    <property type="entry name" value="GH11_1"/>
    <property type="match status" value="1"/>
</dbReference>
<evidence type="ECO:0000256" key="5">
    <source>
        <dbReference type="ARBA" id="ARBA00022801"/>
    </source>
</evidence>
<feature type="compositionally biased region" description="Gly residues" evidence="10">
    <location>
        <begin position="226"/>
        <end position="241"/>
    </location>
</feature>
<comment type="catalytic activity">
    <reaction evidence="1 9">
        <text>Endohydrolysis of (1-&gt;4)-beta-D-xylosidic linkages in xylans.</text>
        <dbReference type="EC" id="3.2.1.8"/>
    </reaction>
</comment>
<dbReference type="InterPro" id="IPR031768">
    <property type="entry name" value="CBM60_xylan-bd"/>
</dbReference>
<evidence type="ECO:0000313" key="13">
    <source>
        <dbReference type="EMBL" id="SHG10991.1"/>
    </source>
</evidence>
<dbReference type="OrthoDB" id="9763050at2"/>
<keyword evidence="11" id="KW-0732">Signal</keyword>
<evidence type="ECO:0000256" key="10">
    <source>
        <dbReference type="SAM" id="MobiDB-lite"/>
    </source>
</evidence>
<dbReference type="EC" id="3.2.1.8" evidence="3 9"/>
<evidence type="ECO:0000256" key="3">
    <source>
        <dbReference type="ARBA" id="ARBA00012590"/>
    </source>
</evidence>
<dbReference type="RefSeq" id="WP_073319678.1">
    <property type="nucleotide sequence ID" value="NZ_FQWD01000002.1"/>
</dbReference>
<feature type="signal peptide" evidence="11">
    <location>
        <begin position="1"/>
        <end position="23"/>
    </location>
</feature>
<reference evidence="14" key="1">
    <citation type="submission" date="2016-11" db="EMBL/GenBank/DDBJ databases">
        <authorList>
            <person name="Varghese N."/>
            <person name="Submissions S."/>
        </authorList>
    </citation>
    <scope>NUCLEOTIDE SEQUENCE [LARGE SCALE GENOMIC DNA]</scope>
    <source>
        <strain evidence="14">CGMCC 1.8995</strain>
    </source>
</reference>
<dbReference type="PRINTS" id="PR00911">
    <property type="entry name" value="GLHYDRLASE11"/>
</dbReference>
<keyword evidence="8 9" id="KW-0624">Polysaccharide degradation</keyword>
<dbReference type="Pfam" id="PF00457">
    <property type="entry name" value="Glyco_hydro_11"/>
    <property type="match status" value="1"/>
</dbReference>
<dbReference type="GO" id="GO:0031176">
    <property type="term" value="F:endo-1,4-beta-xylanase activity"/>
    <property type="evidence" value="ECO:0007669"/>
    <property type="project" value="UniProtKB-UniRule"/>
</dbReference>
<dbReference type="Proteomes" id="UP000184520">
    <property type="component" value="Unassembled WGS sequence"/>
</dbReference>
<feature type="chain" id="PRO_5013290960" description="endo-1,4-beta-xylanase" evidence="11">
    <location>
        <begin position="24"/>
        <end position="491"/>
    </location>
</feature>
<keyword evidence="7 9" id="KW-0326">Glycosidase</keyword>
<dbReference type="PANTHER" id="PTHR46828:SF2">
    <property type="entry name" value="ENDO-1,4-BETA-XYLANASE A-RELATED"/>
    <property type="match status" value="1"/>
</dbReference>